<evidence type="ECO:0000313" key="1">
    <source>
        <dbReference type="EMBL" id="AKH47489.1"/>
    </source>
</evidence>
<dbReference type="Gene3D" id="3.90.320.10">
    <property type="match status" value="1"/>
</dbReference>
<dbReference type="InterPro" id="IPR011335">
    <property type="entry name" value="Restrct_endonuc-II-like"/>
</dbReference>
<dbReference type="EMBL" id="KR029595">
    <property type="protein sequence ID" value="AKH47489.1"/>
    <property type="molecule type" value="Genomic_DNA"/>
</dbReference>
<reference evidence="1" key="1">
    <citation type="journal article" date="2015" name="Front. Microbiol.">
        <title>Combining genomic sequencing methods to explore viral diversity and reveal potential virus-host interactions.</title>
        <authorList>
            <person name="Chow C.E."/>
            <person name="Winget D.M."/>
            <person name="White R.A.III."/>
            <person name="Hallam S.J."/>
            <person name="Suttle C.A."/>
        </authorList>
    </citation>
    <scope>NUCLEOTIDE SEQUENCE</scope>
    <source>
        <strain evidence="1">H4084948</strain>
    </source>
</reference>
<protein>
    <submittedName>
        <fullName evidence="1">Uncharacterized protein</fullName>
    </submittedName>
</protein>
<accession>A0A0F7L4N2</accession>
<dbReference type="SUPFAM" id="SSF52980">
    <property type="entry name" value="Restriction endonuclease-like"/>
    <property type="match status" value="1"/>
</dbReference>
<sequence>MKEFKIRASACSQIMSQPRAKKDKEAGLLSQTTKTYCETWIKEILYSRRKEFSNKYTDKGIITEDNSIDYIAEHLNYGMLLKNEKYYQNELMQGTPDIVLKDLIIDVKNSWDNFTFPLFETKINPVYYWQAQVYMALTGREKYKLIYVLSDTPEHLIIREARSYCFNNGYDELDSEIYEQFHEKMTYSDIPAYFKIKVFEIERNNDDIKLIELQVIKCRNYINELTAKLPF</sequence>
<name>A0A0F7L4N2_9VIRU</name>
<organism evidence="1">
    <name type="scientific">uncultured marine virus</name>
    <dbReference type="NCBI Taxonomy" id="186617"/>
    <lineage>
        <taxon>Viruses</taxon>
        <taxon>environmental samples</taxon>
    </lineage>
</organism>
<proteinExistence type="predicted"/>
<dbReference type="InterPro" id="IPR011604">
    <property type="entry name" value="PDDEXK-like_dom_sf"/>
</dbReference>
<reference evidence="1" key="2">
    <citation type="submission" date="2015-03" db="EMBL/GenBank/DDBJ databases">
        <authorList>
            <person name="Chow C.-E.T."/>
            <person name="Winget D.M."/>
            <person name="White R.A.III."/>
            <person name="Hallam S.J."/>
            <person name="Suttle C.A."/>
        </authorList>
    </citation>
    <scope>NUCLEOTIDE SEQUENCE</scope>
    <source>
        <strain evidence="1">H4084948</strain>
    </source>
</reference>